<protein>
    <submittedName>
        <fullName evidence="2">Uncharacterized protein</fullName>
    </submittedName>
</protein>
<sequence length="180" mass="20163">MSCSVIYSFVLFNHRMSFSSTLPPSLAPILESRTSNSELRKPSGPFRFRTVPEPPLILSKCLSVPRRLFCLHLPPRLRLRLRSRPPSPPLISIACASPWPALASESRIRMRVRVQYAPPTPTKPPNPPTPPCSYQPSHTHTHTHASSDSGLWTVISCTYPYPPRSRCPGLCIARSELSNR</sequence>
<accession>A0A371CN26</accession>
<reference evidence="2 3" key="1">
    <citation type="journal article" date="2018" name="Biotechnol. Biofuels">
        <title>Integrative visual omics of the white-rot fungus Polyporus brumalis exposes the biotechnological potential of its oxidative enzymes for delignifying raw plant biomass.</title>
        <authorList>
            <person name="Miyauchi S."/>
            <person name="Rancon A."/>
            <person name="Drula E."/>
            <person name="Hage H."/>
            <person name="Chaduli D."/>
            <person name="Favel A."/>
            <person name="Grisel S."/>
            <person name="Henrissat B."/>
            <person name="Herpoel-Gimbert I."/>
            <person name="Ruiz-Duenas F.J."/>
            <person name="Chevret D."/>
            <person name="Hainaut M."/>
            <person name="Lin J."/>
            <person name="Wang M."/>
            <person name="Pangilinan J."/>
            <person name="Lipzen A."/>
            <person name="Lesage-Meessen L."/>
            <person name="Navarro D."/>
            <person name="Riley R."/>
            <person name="Grigoriev I.V."/>
            <person name="Zhou S."/>
            <person name="Raouche S."/>
            <person name="Rosso M.N."/>
        </authorList>
    </citation>
    <scope>NUCLEOTIDE SEQUENCE [LARGE SCALE GENOMIC DNA]</scope>
    <source>
        <strain evidence="2 3">BRFM 1820</strain>
    </source>
</reference>
<keyword evidence="3" id="KW-1185">Reference proteome</keyword>
<dbReference type="AlphaFoldDB" id="A0A371CN26"/>
<proteinExistence type="predicted"/>
<name>A0A371CN26_9APHY</name>
<evidence type="ECO:0000256" key="1">
    <source>
        <dbReference type="SAM" id="MobiDB-lite"/>
    </source>
</evidence>
<feature type="compositionally biased region" description="Pro residues" evidence="1">
    <location>
        <begin position="118"/>
        <end position="133"/>
    </location>
</feature>
<dbReference type="EMBL" id="KZ857505">
    <property type="protein sequence ID" value="RDX41683.1"/>
    <property type="molecule type" value="Genomic_DNA"/>
</dbReference>
<feature type="region of interest" description="Disordered" evidence="1">
    <location>
        <begin position="117"/>
        <end position="146"/>
    </location>
</feature>
<evidence type="ECO:0000313" key="3">
    <source>
        <dbReference type="Proteomes" id="UP000256964"/>
    </source>
</evidence>
<evidence type="ECO:0000313" key="2">
    <source>
        <dbReference type="EMBL" id="RDX41683.1"/>
    </source>
</evidence>
<gene>
    <name evidence="2" type="ORF">OH76DRAFT_187542</name>
</gene>
<dbReference type="Proteomes" id="UP000256964">
    <property type="component" value="Unassembled WGS sequence"/>
</dbReference>
<organism evidence="2 3">
    <name type="scientific">Lentinus brumalis</name>
    <dbReference type="NCBI Taxonomy" id="2498619"/>
    <lineage>
        <taxon>Eukaryota</taxon>
        <taxon>Fungi</taxon>
        <taxon>Dikarya</taxon>
        <taxon>Basidiomycota</taxon>
        <taxon>Agaricomycotina</taxon>
        <taxon>Agaricomycetes</taxon>
        <taxon>Polyporales</taxon>
        <taxon>Polyporaceae</taxon>
        <taxon>Lentinus</taxon>
    </lineage>
</organism>